<dbReference type="AlphaFoldDB" id="A0A1L3SW14"/>
<dbReference type="RefSeq" id="WP_072607045.1">
    <property type="nucleotide sequence ID" value="NZ_CP018171.1"/>
</dbReference>
<gene>
    <name evidence="1" type="ORF">BSQ44_21015</name>
</gene>
<evidence type="ECO:0000313" key="1">
    <source>
        <dbReference type="EMBL" id="APH73578.1"/>
    </source>
</evidence>
<evidence type="ECO:0008006" key="3">
    <source>
        <dbReference type="Google" id="ProtNLM"/>
    </source>
</evidence>
<organism evidence="1 2">
    <name type="scientific">Aquibium oceanicum</name>
    <dbReference type="NCBI Taxonomy" id="1670800"/>
    <lineage>
        <taxon>Bacteria</taxon>
        <taxon>Pseudomonadati</taxon>
        <taxon>Pseudomonadota</taxon>
        <taxon>Alphaproteobacteria</taxon>
        <taxon>Hyphomicrobiales</taxon>
        <taxon>Phyllobacteriaceae</taxon>
        <taxon>Aquibium</taxon>
    </lineage>
</organism>
<dbReference type="KEGG" id="meso:BSQ44_21015"/>
<protein>
    <recommendedName>
        <fullName evidence="3">Xylose isomerase-like TIM barrel domain-containing protein</fullName>
    </recommendedName>
</protein>
<accession>A0A1L3SW14</accession>
<reference evidence="2" key="1">
    <citation type="submission" date="2016-11" db="EMBL/GenBank/DDBJ databases">
        <title>Mesorhizobium oceanicum sp. nov., isolated from deep seawater in South China Sea.</title>
        <authorList>
            <person name="Fu G.-Y."/>
        </authorList>
    </citation>
    <scope>NUCLEOTIDE SEQUENCE [LARGE SCALE GENOMIC DNA]</scope>
    <source>
        <strain evidence="2">B7</strain>
    </source>
</reference>
<dbReference type="EMBL" id="CP018171">
    <property type="protein sequence ID" value="APH73578.1"/>
    <property type="molecule type" value="Genomic_DNA"/>
</dbReference>
<evidence type="ECO:0000313" key="2">
    <source>
        <dbReference type="Proteomes" id="UP000182840"/>
    </source>
</evidence>
<dbReference type="Proteomes" id="UP000182840">
    <property type="component" value="Chromosome"/>
</dbReference>
<proteinExistence type="predicted"/>
<name>A0A1L3SW14_9HYPH</name>
<dbReference type="STRING" id="1670800.BSQ44_21015"/>
<dbReference type="OrthoDB" id="127676at2"/>
<keyword evidence="2" id="KW-1185">Reference proteome</keyword>
<sequence length="106" mass="11854">MTAGGAISSTRSRALAPWGRHLHVHDSFGRQDDIWMYTHGERIAYGHGDLHLPVGWGDNPRETIIAECEFPNIELQARHWHSARETADATNSLAERARTLKTARAA</sequence>